<accession>A0A5P8PRW6</accession>
<sequence length="52" mass="5784">MCRKPQAIRRLSTTQAHRRAVLLLCQAVAVCALLVLCAETIGTYVDMARRVL</sequence>
<reference evidence="1 2" key="1">
    <citation type="submission" date="2019-09" db="EMBL/GenBank/DDBJ databases">
        <title>Complete nucleotide sequence of Xanthomonas phage phiXaf18.</title>
        <authorList>
            <person name="Rios-Sandoval M."/>
            <person name="Quinones-Aguilar E.E."/>
            <person name="Solis-Sanchez G.A."/>
            <person name="Enriquez-Vara J.N."/>
            <person name="Rincon-Enriquez G."/>
        </authorList>
    </citation>
    <scope>NUCLEOTIDE SEQUENCE [LARGE SCALE GENOMIC DNA]</scope>
</reference>
<name>A0A5P8PRW6_9CAUD</name>
<protein>
    <submittedName>
        <fullName evidence="1">Uncharacterized protein</fullName>
    </submittedName>
</protein>
<evidence type="ECO:0000313" key="2">
    <source>
        <dbReference type="Proteomes" id="UP000325999"/>
    </source>
</evidence>
<gene>
    <name evidence="1" type="ORF">phiXaf18_31</name>
</gene>
<dbReference type="EMBL" id="MN461279">
    <property type="protein sequence ID" value="QFR59541.1"/>
    <property type="molecule type" value="Genomic_DNA"/>
</dbReference>
<keyword evidence="2" id="KW-1185">Reference proteome</keyword>
<organism evidence="1 2">
    <name type="scientific">Xanthomonas virus phiXaf18</name>
    <dbReference type="NCBI Taxonomy" id="2653651"/>
    <lineage>
        <taxon>Viruses</taxon>
        <taxon>Duplodnaviria</taxon>
        <taxon>Heunggongvirae</taxon>
        <taxon>Uroviricota</taxon>
        <taxon>Caudoviricetes</taxon>
        <taxon>Kantovirinae</taxon>
        <taxon>Beograduvirus</taxon>
        <taxon>Beograduvirus Xaf18</taxon>
    </lineage>
</organism>
<proteinExistence type="predicted"/>
<evidence type="ECO:0000313" key="1">
    <source>
        <dbReference type="EMBL" id="QFR59541.1"/>
    </source>
</evidence>
<dbReference type="Proteomes" id="UP000325999">
    <property type="component" value="Segment"/>
</dbReference>